<keyword evidence="1" id="KW-1133">Transmembrane helix</keyword>
<evidence type="ECO:0008006" key="4">
    <source>
        <dbReference type="Google" id="ProtNLM"/>
    </source>
</evidence>
<proteinExistence type="predicted"/>
<accession>A0A1G9VEQ6</accession>
<dbReference type="InterPro" id="IPR025470">
    <property type="entry name" value="DUF4321"/>
</dbReference>
<dbReference type="Pfam" id="PF14209">
    <property type="entry name" value="DUF4321"/>
    <property type="match status" value="1"/>
</dbReference>
<keyword evidence="1" id="KW-0812">Transmembrane</keyword>
<dbReference type="Proteomes" id="UP000187651">
    <property type="component" value="Unassembled WGS sequence"/>
</dbReference>
<keyword evidence="3" id="KW-1185">Reference proteome</keyword>
<organism evidence="2 3">
    <name type="scientific">Lachnospira pectinoschiza</name>
    <dbReference type="NCBI Taxonomy" id="28052"/>
    <lineage>
        <taxon>Bacteria</taxon>
        <taxon>Bacillati</taxon>
        <taxon>Bacillota</taxon>
        <taxon>Clostridia</taxon>
        <taxon>Lachnospirales</taxon>
        <taxon>Lachnospiraceae</taxon>
        <taxon>Lachnospira</taxon>
    </lineage>
</organism>
<keyword evidence="1" id="KW-0472">Membrane</keyword>
<feature type="transmembrane region" description="Helical" evidence="1">
    <location>
        <begin position="57"/>
        <end position="83"/>
    </location>
</feature>
<gene>
    <name evidence="2" type="ORF">SAMN05216544_0929</name>
</gene>
<reference evidence="3" key="1">
    <citation type="submission" date="2016-10" db="EMBL/GenBank/DDBJ databases">
        <authorList>
            <person name="Varghese N."/>
            <person name="Submissions S."/>
        </authorList>
    </citation>
    <scope>NUCLEOTIDE SEQUENCE [LARGE SCALE GENOMIC DNA]</scope>
    <source>
        <strain evidence="3">M83</strain>
    </source>
</reference>
<dbReference type="OrthoDB" id="2085896at2"/>
<dbReference type="AlphaFoldDB" id="A0A1G9VEQ6"/>
<protein>
    <recommendedName>
        <fullName evidence="4">DUF4321 domain-containing protein</fullName>
    </recommendedName>
</protein>
<dbReference type="RefSeq" id="WP_074521159.1">
    <property type="nucleotide sequence ID" value="NZ_FNHZ01000002.1"/>
</dbReference>
<evidence type="ECO:0000313" key="2">
    <source>
        <dbReference type="EMBL" id="SDM70537.1"/>
    </source>
</evidence>
<sequence>MAKYKNGWLLLLFIIIGIVLGGLVAEAAKGVSGISWLSYGQTIGTVDGNLTTIDLGVIIFTIALQIKLTVASIIGIILAIIVFKVI</sequence>
<name>A0A1G9VEQ6_9FIRM</name>
<evidence type="ECO:0000256" key="1">
    <source>
        <dbReference type="SAM" id="Phobius"/>
    </source>
</evidence>
<dbReference type="EMBL" id="FNHZ01000002">
    <property type="protein sequence ID" value="SDM70537.1"/>
    <property type="molecule type" value="Genomic_DNA"/>
</dbReference>
<evidence type="ECO:0000313" key="3">
    <source>
        <dbReference type="Proteomes" id="UP000187651"/>
    </source>
</evidence>